<evidence type="ECO:0000313" key="1">
    <source>
        <dbReference type="EMBL" id="KAJ3498975.1"/>
    </source>
</evidence>
<name>A0ACC1R5U3_9HYPO</name>
<dbReference type="Proteomes" id="UP001148737">
    <property type="component" value="Unassembled WGS sequence"/>
</dbReference>
<accession>A0ACC1R5U3</accession>
<sequence length="654" mass="71524">MGSRSGQKHIHEYYPRLATPAGAVAAAEAAKSVRYHSSIETLREAAAAGCELCILVLGEANALLAELAALEKDSTRLGRHSAPLFDMWLTQRPEGGQGFWVISDQKFPRRAAVIMPIAAFGFVVEEDEPFAPVIRGRPVRASIDTRALGRLQRYISTCNDAHEGCQRIAGPVPKRLLDLQTSKDKDGNIIKIVQLGDTSEEKYVALSYPAESGIVSCLEGGAPNNDAEIQVDDLPKTFQDAVLVTRSLGIRYLWIDSLCIPGALAEWQRWSEQAGAVYKHAYLTISATGATDSLGGLLLPRPEPRCARLQYQDSNGADGTVMASSLPLAKDVCRDLYGAMRDEPISQGVWSFQDRVLSRRTIHFATDQIYIECMRQFVSEDGLLERVRFHSTAETLVEGTGTNSVGGDEKNPIDRWYAILWDYANRVPANPTDKLTALSNVAREFQALLQGDGDDYIAGHWSQSIRVTWPRRLGRGPRSTDIVAAGLPNRSSYHTFATLLDKQAQLDDAANPFGRVTAASITLSAPPLIPLQLVEETELALGSSVYRQVKVRSRSRGSEEDPSAVLDVKEKRFMRPGDELEGKKLFALVLAESHHGDACRGEPHEPEGTLHGLLVSPATGSGERKMKRLGFLMANMNDLGPSALLCGREPVTLV</sequence>
<gene>
    <name evidence="1" type="ORF">NLG97_g706</name>
</gene>
<evidence type="ECO:0000313" key="2">
    <source>
        <dbReference type="Proteomes" id="UP001148737"/>
    </source>
</evidence>
<comment type="caution">
    <text evidence="1">The sequence shown here is derived from an EMBL/GenBank/DDBJ whole genome shotgun (WGS) entry which is preliminary data.</text>
</comment>
<keyword evidence="2" id="KW-1185">Reference proteome</keyword>
<protein>
    <submittedName>
        <fullName evidence="1">Uncharacterized protein</fullName>
    </submittedName>
</protein>
<organism evidence="1 2">
    <name type="scientific">Lecanicillium saksenae</name>
    <dbReference type="NCBI Taxonomy" id="468837"/>
    <lineage>
        <taxon>Eukaryota</taxon>
        <taxon>Fungi</taxon>
        <taxon>Dikarya</taxon>
        <taxon>Ascomycota</taxon>
        <taxon>Pezizomycotina</taxon>
        <taxon>Sordariomycetes</taxon>
        <taxon>Hypocreomycetidae</taxon>
        <taxon>Hypocreales</taxon>
        <taxon>Cordycipitaceae</taxon>
        <taxon>Lecanicillium</taxon>
    </lineage>
</organism>
<dbReference type="EMBL" id="JANAKD010000026">
    <property type="protein sequence ID" value="KAJ3498975.1"/>
    <property type="molecule type" value="Genomic_DNA"/>
</dbReference>
<proteinExistence type="predicted"/>
<reference evidence="1" key="1">
    <citation type="submission" date="2022-07" db="EMBL/GenBank/DDBJ databases">
        <title>Genome Sequence of Lecanicillium saksenae.</title>
        <authorList>
            <person name="Buettner E."/>
        </authorList>
    </citation>
    <scope>NUCLEOTIDE SEQUENCE</scope>
    <source>
        <strain evidence="1">VT-O1</strain>
    </source>
</reference>